<comment type="caution">
    <text evidence="2">The sequence shown here is derived from an EMBL/GenBank/DDBJ whole genome shotgun (WGS) entry which is preliminary data.</text>
</comment>
<keyword evidence="3" id="KW-1185">Reference proteome</keyword>
<dbReference type="Proteomes" id="UP001597542">
    <property type="component" value="Unassembled WGS sequence"/>
</dbReference>
<dbReference type="EMBL" id="JBHUKQ010000003">
    <property type="protein sequence ID" value="MFD2479268.1"/>
    <property type="molecule type" value="Genomic_DNA"/>
</dbReference>
<protein>
    <submittedName>
        <fullName evidence="2">Helix-turn-helix domain-containing protein</fullName>
    </submittedName>
</protein>
<dbReference type="Pfam" id="PF13936">
    <property type="entry name" value="HTH_38"/>
    <property type="match status" value="1"/>
</dbReference>
<dbReference type="Gene3D" id="1.10.10.60">
    <property type="entry name" value="Homeodomain-like"/>
    <property type="match status" value="1"/>
</dbReference>
<sequence>MYPHHDPTAPDYLLLGPGLSAARGEVITSPRNLITDADRERVRELHAEGKTRNDIAREISRSPSTVTGIARALGLSFDRSATAAATHARQVDNRARRTDIVGRLYGRAESILGRLESDRYTFTATTINGIESKVLDHVPAPDEKALASAMSTHLGTAAKLEQVDADTGTEGARSMLGGLAVALGITTGTI</sequence>
<dbReference type="RefSeq" id="WP_344281545.1">
    <property type="nucleotide sequence ID" value="NZ_BAAAHV010000021.1"/>
</dbReference>
<evidence type="ECO:0000313" key="2">
    <source>
        <dbReference type="EMBL" id="MFD2479268.1"/>
    </source>
</evidence>
<accession>A0ABW5HQW3</accession>
<name>A0ABW5HQW3_9PSEU</name>
<proteinExistence type="predicted"/>
<dbReference type="InterPro" id="IPR025246">
    <property type="entry name" value="IS30-like_HTH"/>
</dbReference>
<organism evidence="2 3">
    <name type="scientific">Amycolatopsis albidoflavus</name>
    <dbReference type="NCBI Taxonomy" id="102226"/>
    <lineage>
        <taxon>Bacteria</taxon>
        <taxon>Bacillati</taxon>
        <taxon>Actinomycetota</taxon>
        <taxon>Actinomycetes</taxon>
        <taxon>Pseudonocardiales</taxon>
        <taxon>Pseudonocardiaceae</taxon>
        <taxon>Amycolatopsis</taxon>
    </lineage>
</organism>
<gene>
    <name evidence="2" type="ORF">ACFSUT_03195</name>
</gene>
<evidence type="ECO:0000313" key="3">
    <source>
        <dbReference type="Proteomes" id="UP001597542"/>
    </source>
</evidence>
<reference evidence="3" key="1">
    <citation type="journal article" date="2019" name="Int. J. Syst. Evol. Microbiol.">
        <title>The Global Catalogue of Microorganisms (GCM) 10K type strain sequencing project: providing services to taxonomists for standard genome sequencing and annotation.</title>
        <authorList>
            <consortium name="The Broad Institute Genomics Platform"/>
            <consortium name="The Broad Institute Genome Sequencing Center for Infectious Disease"/>
            <person name="Wu L."/>
            <person name="Ma J."/>
        </authorList>
    </citation>
    <scope>NUCLEOTIDE SEQUENCE [LARGE SCALE GENOMIC DNA]</scope>
    <source>
        <strain evidence="3">CGMCC 4.7638</strain>
    </source>
</reference>
<evidence type="ECO:0000259" key="1">
    <source>
        <dbReference type="Pfam" id="PF13936"/>
    </source>
</evidence>
<feature type="domain" description="Transposase IS30-like HTH" evidence="1">
    <location>
        <begin position="34"/>
        <end position="66"/>
    </location>
</feature>